<dbReference type="CDD" id="cd00009">
    <property type="entry name" value="AAA"/>
    <property type="match status" value="1"/>
</dbReference>
<dbReference type="SMART" id="SM00448">
    <property type="entry name" value="REC"/>
    <property type="match status" value="1"/>
</dbReference>
<evidence type="ECO:0000256" key="3">
    <source>
        <dbReference type="ARBA" id="ARBA00022840"/>
    </source>
</evidence>
<keyword evidence="5" id="KW-0804">Transcription</keyword>
<dbReference type="InterPro" id="IPR027417">
    <property type="entry name" value="P-loop_NTPase"/>
</dbReference>
<dbReference type="PANTHER" id="PTHR32071:SF17">
    <property type="entry name" value="TRANSCRIPTIONAL REGULATOR (NTRC FAMILY)"/>
    <property type="match status" value="1"/>
</dbReference>
<dbReference type="Pfam" id="PF00158">
    <property type="entry name" value="Sigma54_activat"/>
    <property type="match status" value="1"/>
</dbReference>
<evidence type="ECO:0000256" key="2">
    <source>
        <dbReference type="ARBA" id="ARBA00022741"/>
    </source>
</evidence>
<dbReference type="PROSITE" id="PS50045">
    <property type="entry name" value="SIGMA54_INTERACT_4"/>
    <property type="match status" value="1"/>
</dbReference>
<dbReference type="InterPro" id="IPR001789">
    <property type="entry name" value="Sig_transdc_resp-reg_receiver"/>
</dbReference>
<dbReference type="SUPFAM" id="SSF52172">
    <property type="entry name" value="CheY-like"/>
    <property type="match status" value="1"/>
</dbReference>
<dbReference type="GO" id="GO:0005524">
    <property type="term" value="F:ATP binding"/>
    <property type="evidence" value="ECO:0007669"/>
    <property type="project" value="UniProtKB-KW"/>
</dbReference>
<evidence type="ECO:0000256" key="4">
    <source>
        <dbReference type="ARBA" id="ARBA00023015"/>
    </source>
</evidence>
<dbReference type="Gene3D" id="3.40.50.300">
    <property type="entry name" value="P-loop containing nucleotide triphosphate hydrolases"/>
    <property type="match status" value="1"/>
</dbReference>
<dbReference type="InterPro" id="IPR011006">
    <property type="entry name" value="CheY-like_superfamily"/>
</dbReference>
<gene>
    <name evidence="8" type="ORF">METZ01_LOCUS413069</name>
</gene>
<dbReference type="SUPFAM" id="SSF52540">
    <property type="entry name" value="P-loop containing nucleoside triphosphate hydrolases"/>
    <property type="match status" value="1"/>
</dbReference>
<feature type="domain" description="Sigma-54 factor interaction" evidence="6">
    <location>
        <begin position="139"/>
        <end position="249"/>
    </location>
</feature>
<dbReference type="PROSITE" id="PS50110">
    <property type="entry name" value="RESPONSE_REGULATORY"/>
    <property type="match status" value="1"/>
</dbReference>
<accession>A0A382WPD3</accession>
<dbReference type="Pfam" id="PF00072">
    <property type="entry name" value="Response_reg"/>
    <property type="match status" value="1"/>
</dbReference>
<dbReference type="PANTHER" id="PTHR32071">
    <property type="entry name" value="TRANSCRIPTIONAL REGULATORY PROTEIN"/>
    <property type="match status" value="1"/>
</dbReference>
<evidence type="ECO:0000259" key="6">
    <source>
        <dbReference type="PROSITE" id="PS50045"/>
    </source>
</evidence>
<evidence type="ECO:0000256" key="5">
    <source>
        <dbReference type="ARBA" id="ARBA00023163"/>
    </source>
</evidence>
<evidence type="ECO:0000313" key="8">
    <source>
        <dbReference type="EMBL" id="SVD60215.1"/>
    </source>
</evidence>
<name>A0A382WPD3_9ZZZZ</name>
<evidence type="ECO:0000256" key="1">
    <source>
        <dbReference type="ARBA" id="ARBA00022553"/>
    </source>
</evidence>
<evidence type="ECO:0008006" key="9">
    <source>
        <dbReference type="Google" id="ProtNLM"/>
    </source>
</evidence>
<proteinExistence type="predicted"/>
<keyword evidence="3" id="KW-0067">ATP-binding</keyword>
<sequence>VKNASILVVDDESNIRLLLEEILTEEGYQVTTASNAAEARDARLSEEYDLILLDIWMPETDGISLLKEWAKKGSLEPVIMMSGHGTVDTAVEATRLGAVDYIEKPVSLVKLLRTVDKALFHTRTKKGQQGKLVPPSVTPVGKSKVMQALRDQVAQVAKHDSNVLLVGEPGSGREMVARYLASFSDRSTEPFVTIMAEALNNENGGLSFSGSTENPSAIDRAQGGILFINEIGKMPLHAQNSFSDILKQA</sequence>
<protein>
    <recommendedName>
        <fullName evidence="9">Response regulatory domain-containing protein</fullName>
    </recommendedName>
</protein>
<reference evidence="8" key="1">
    <citation type="submission" date="2018-05" db="EMBL/GenBank/DDBJ databases">
        <authorList>
            <person name="Lanie J.A."/>
            <person name="Ng W.-L."/>
            <person name="Kazmierczak K.M."/>
            <person name="Andrzejewski T.M."/>
            <person name="Davidsen T.M."/>
            <person name="Wayne K.J."/>
            <person name="Tettelin H."/>
            <person name="Glass J.I."/>
            <person name="Rusch D."/>
            <person name="Podicherti R."/>
            <person name="Tsui H.-C.T."/>
            <person name="Winkler M.E."/>
        </authorList>
    </citation>
    <scope>NUCLEOTIDE SEQUENCE</scope>
</reference>
<feature type="non-terminal residue" evidence="8">
    <location>
        <position position="249"/>
    </location>
</feature>
<feature type="domain" description="Response regulatory" evidence="7">
    <location>
        <begin position="5"/>
        <end position="119"/>
    </location>
</feature>
<keyword evidence="1" id="KW-0597">Phosphoprotein</keyword>
<dbReference type="InterPro" id="IPR002078">
    <property type="entry name" value="Sigma_54_int"/>
</dbReference>
<evidence type="ECO:0000259" key="7">
    <source>
        <dbReference type="PROSITE" id="PS50110"/>
    </source>
</evidence>
<keyword evidence="2" id="KW-0547">Nucleotide-binding</keyword>
<feature type="non-terminal residue" evidence="8">
    <location>
        <position position="1"/>
    </location>
</feature>
<dbReference type="EMBL" id="UINC01161177">
    <property type="protein sequence ID" value="SVD60215.1"/>
    <property type="molecule type" value="Genomic_DNA"/>
</dbReference>
<organism evidence="8">
    <name type="scientific">marine metagenome</name>
    <dbReference type="NCBI Taxonomy" id="408172"/>
    <lineage>
        <taxon>unclassified sequences</taxon>
        <taxon>metagenomes</taxon>
        <taxon>ecological metagenomes</taxon>
    </lineage>
</organism>
<dbReference type="AlphaFoldDB" id="A0A382WPD3"/>
<dbReference type="GO" id="GO:0000160">
    <property type="term" value="P:phosphorelay signal transduction system"/>
    <property type="evidence" value="ECO:0007669"/>
    <property type="project" value="InterPro"/>
</dbReference>
<dbReference type="GO" id="GO:0006355">
    <property type="term" value="P:regulation of DNA-templated transcription"/>
    <property type="evidence" value="ECO:0007669"/>
    <property type="project" value="InterPro"/>
</dbReference>
<dbReference type="Gene3D" id="3.40.50.2300">
    <property type="match status" value="1"/>
</dbReference>
<keyword evidence="4" id="KW-0805">Transcription regulation</keyword>
<dbReference type="FunFam" id="3.40.50.2300:FF:000018">
    <property type="entry name" value="DNA-binding transcriptional regulator NtrC"/>
    <property type="match status" value="1"/>
</dbReference>